<dbReference type="EMBL" id="BSYO01000006">
    <property type="protein sequence ID" value="GMH06739.1"/>
    <property type="molecule type" value="Genomic_DNA"/>
</dbReference>
<sequence>MEDLLYQFLFLSDQSLYDENFDPWMIEDLTRLFEIEAYNAWADMKLECAKEEEGAGDSMREAEEELKSAMESAMEEFRLFEEEMNRTAKAELRSLVQMGEVARKMGKSMEKAASIASKKYVEAALASATASMRSAWKRLSSSNFKVHPSRLN</sequence>
<proteinExistence type="predicted"/>
<evidence type="ECO:0000313" key="2">
    <source>
        <dbReference type="Proteomes" id="UP001279734"/>
    </source>
</evidence>
<organism evidence="1 2">
    <name type="scientific">Nepenthes gracilis</name>
    <name type="common">Slender pitcher plant</name>
    <dbReference type="NCBI Taxonomy" id="150966"/>
    <lineage>
        <taxon>Eukaryota</taxon>
        <taxon>Viridiplantae</taxon>
        <taxon>Streptophyta</taxon>
        <taxon>Embryophyta</taxon>
        <taxon>Tracheophyta</taxon>
        <taxon>Spermatophyta</taxon>
        <taxon>Magnoliopsida</taxon>
        <taxon>eudicotyledons</taxon>
        <taxon>Gunneridae</taxon>
        <taxon>Pentapetalae</taxon>
        <taxon>Caryophyllales</taxon>
        <taxon>Nepenthaceae</taxon>
        <taxon>Nepenthes</taxon>
    </lineage>
</organism>
<comment type="caution">
    <text evidence="1">The sequence shown here is derived from an EMBL/GenBank/DDBJ whole genome shotgun (WGS) entry which is preliminary data.</text>
</comment>
<dbReference type="PANTHER" id="PTHR37707">
    <property type="entry name" value="MATERNAL EFFECT EMBRYO ARREST 9"/>
    <property type="match status" value="1"/>
</dbReference>
<dbReference type="PANTHER" id="PTHR37707:SF1">
    <property type="entry name" value="MATERNAL EFFECT EMBRYO ARREST 9"/>
    <property type="match status" value="1"/>
</dbReference>
<gene>
    <name evidence="1" type="ORF">Nepgr_008579</name>
</gene>
<protein>
    <submittedName>
        <fullName evidence="1">Uncharacterized protein</fullName>
    </submittedName>
</protein>
<evidence type="ECO:0000313" key="1">
    <source>
        <dbReference type="EMBL" id="GMH06739.1"/>
    </source>
</evidence>
<accession>A0AAD3S988</accession>
<dbReference type="Proteomes" id="UP001279734">
    <property type="component" value="Unassembled WGS sequence"/>
</dbReference>
<keyword evidence="2" id="KW-1185">Reference proteome</keyword>
<name>A0AAD3S988_NEPGR</name>
<reference evidence="1" key="1">
    <citation type="submission" date="2023-05" db="EMBL/GenBank/DDBJ databases">
        <title>Nepenthes gracilis genome sequencing.</title>
        <authorList>
            <person name="Fukushima K."/>
        </authorList>
    </citation>
    <scope>NUCLEOTIDE SEQUENCE</scope>
    <source>
        <strain evidence="1">SING2019-196</strain>
    </source>
</reference>
<dbReference type="AlphaFoldDB" id="A0AAD3S988"/>